<feature type="compositionally biased region" description="Low complexity" evidence="4">
    <location>
        <begin position="13"/>
        <end position="29"/>
    </location>
</feature>
<feature type="region of interest" description="Disordered" evidence="4">
    <location>
        <begin position="99"/>
        <end position="124"/>
    </location>
</feature>
<dbReference type="InterPro" id="IPR052414">
    <property type="entry name" value="U3_snoRNA-assoc_WDR"/>
</dbReference>
<feature type="compositionally biased region" description="Acidic residues" evidence="4">
    <location>
        <begin position="790"/>
        <end position="804"/>
    </location>
</feature>
<dbReference type="InParanoid" id="W4KPC8"/>
<evidence type="ECO:0000256" key="2">
    <source>
        <dbReference type="ARBA" id="ARBA00023242"/>
    </source>
</evidence>
<dbReference type="SUPFAM" id="SSF50978">
    <property type="entry name" value="WD40 repeat-like"/>
    <property type="match status" value="1"/>
</dbReference>
<dbReference type="PANTHER" id="PTHR44267">
    <property type="entry name" value="WD REPEAT-CONTAINING PROTEIN 43"/>
    <property type="match status" value="1"/>
</dbReference>
<proteinExistence type="inferred from homology"/>
<feature type="region of interest" description="Disordered" evidence="4">
    <location>
        <begin position="499"/>
        <end position="538"/>
    </location>
</feature>
<dbReference type="OrthoDB" id="30195at2759"/>
<feature type="region of interest" description="Disordered" evidence="4">
    <location>
        <begin position="1"/>
        <end position="36"/>
    </location>
</feature>
<dbReference type="InterPro" id="IPR015943">
    <property type="entry name" value="WD40/YVTN_repeat-like_dom_sf"/>
</dbReference>
<keyword evidence="2" id="KW-0539">Nucleus</keyword>
<dbReference type="GeneID" id="20677311"/>
<dbReference type="EMBL" id="KI925454">
    <property type="protein sequence ID" value="ETW87698.1"/>
    <property type="molecule type" value="Genomic_DNA"/>
</dbReference>
<evidence type="ECO:0000256" key="1">
    <source>
        <dbReference type="ARBA" id="ARBA00004123"/>
    </source>
</evidence>
<name>W4KPC8_HETIT</name>
<dbReference type="PANTHER" id="PTHR44267:SF1">
    <property type="entry name" value="WD REPEAT-CONTAINING PROTEIN 43"/>
    <property type="match status" value="1"/>
</dbReference>
<dbReference type="KEGG" id="hir:HETIRDRAFT_469912"/>
<comment type="similarity">
    <text evidence="3">Belongs to the UTP5 family.</text>
</comment>
<dbReference type="Gene3D" id="2.130.10.10">
    <property type="entry name" value="YVTN repeat-like/Quinoprotein amine dehydrogenase"/>
    <property type="match status" value="2"/>
</dbReference>
<dbReference type="AlphaFoldDB" id="W4KPC8"/>
<dbReference type="HOGENOM" id="CLU_009770_0_0_1"/>
<feature type="domain" description="Small-subunit processome Utp12" evidence="5">
    <location>
        <begin position="557"/>
        <end position="674"/>
    </location>
</feature>
<dbReference type="Proteomes" id="UP000030671">
    <property type="component" value="Unassembled WGS sequence"/>
</dbReference>
<sequence>MAPPTQKSKKSRTAPSRARPASSSALSQPMVEDASSFTTLSSFSPKGHLFASLSLSVDKHRLRVHNTTTGQSVAEHVVESAHVTALSWAQFDLAKDPVAVEEEEDASPKKKRKKRNSVAQVSATDPLSNTTEVVTLGLSNGSLLIFDPSHGRVVRTLSHPSSTSSILSISTSTHQKTASLWTSGGDSSLRFWDARKGEHIFSWKNEERMPCTSMSVRGGPEPGSVDLLLAHHSIRLLSTSQDAYPVSEFAKPKERASFIGHASNVTSLQWAGSESQPSTRFASMAEADRHVYLWDVPDDSALEGKLVASISLDSDARQISFSPASSHPNLLVLSASGKISVYSLASDLASATPQKKSKQRVRTLNPVSIVTISSKQTSSPIEVTGVSFVHDVEDSIQVAWLVGGVRPFFDIVQYLDASGNFIPDINIVHKDAGANLISEGDNIPGAPNKRYAESSNLAVRSGNDLGQDAATDDLALRDIDGVLDVDLAELSLGQRLTALEPGAVPARTNDSDPPSDNDGDEEDTHSSRARRRRPVAGSAMSSITLTRTLIQALHSSDMRLLEMCLSHTDTSLIMNTVRRLPPQLAVSLLTACTERLGRGKGAGAGKGGGAGAGSQRGAGLVRWIKTVLVVHSGHLMTMPDLVARLSGLHATLTTRLTLQDSLLSLSGRLDMVLQQIELRSSAAPAPLAASSQAGTGKQNGNGRSGTGREPRRYVEGESSDEDGEEGGMDVEVEEGSDAGSIEDVELGGDSEAEELDSEDDDDDDDDEEEEEEDEEEEEGEDGMPRLNGFIDDEAEEDYDSEESE</sequence>
<dbReference type="RefSeq" id="XP_009541567.1">
    <property type="nucleotide sequence ID" value="XM_009543272.1"/>
</dbReference>
<dbReference type="GO" id="GO:0000462">
    <property type="term" value="P:maturation of SSU-rRNA from tricistronic rRNA transcript (SSU-rRNA, 5.8S rRNA, LSU-rRNA)"/>
    <property type="evidence" value="ECO:0007669"/>
    <property type="project" value="TreeGrafter"/>
</dbReference>
<dbReference type="InterPro" id="IPR036322">
    <property type="entry name" value="WD40_repeat_dom_sf"/>
</dbReference>
<feature type="region of interest" description="Disordered" evidence="4">
    <location>
        <begin position="687"/>
        <end position="804"/>
    </location>
</feature>
<evidence type="ECO:0000256" key="3">
    <source>
        <dbReference type="ARBA" id="ARBA00038335"/>
    </source>
</evidence>
<feature type="compositionally biased region" description="Acidic residues" evidence="4">
    <location>
        <begin position="513"/>
        <end position="523"/>
    </location>
</feature>
<organism evidence="6 7">
    <name type="scientific">Heterobasidion irregulare (strain TC 32-1)</name>
    <dbReference type="NCBI Taxonomy" id="747525"/>
    <lineage>
        <taxon>Eukaryota</taxon>
        <taxon>Fungi</taxon>
        <taxon>Dikarya</taxon>
        <taxon>Basidiomycota</taxon>
        <taxon>Agaricomycotina</taxon>
        <taxon>Agaricomycetes</taxon>
        <taxon>Russulales</taxon>
        <taxon>Bondarzewiaceae</taxon>
        <taxon>Heterobasidion</taxon>
        <taxon>Heterobasidion annosum species complex</taxon>
    </lineage>
</organism>
<protein>
    <recommendedName>
        <fullName evidence="5">Small-subunit processome Utp12 domain-containing protein</fullName>
    </recommendedName>
</protein>
<dbReference type="FunCoup" id="W4KPC8">
    <property type="interactions" value="529"/>
</dbReference>
<evidence type="ECO:0000259" key="5">
    <source>
        <dbReference type="Pfam" id="PF04003"/>
    </source>
</evidence>
<dbReference type="SMART" id="SM00320">
    <property type="entry name" value="WD40"/>
    <property type="match status" value="3"/>
</dbReference>
<dbReference type="Pfam" id="PF04003">
    <property type="entry name" value="Utp12"/>
    <property type="match status" value="1"/>
</dbReference>
<reference evidence="6 7" key="1">
    <citation type="journal article" date="2012" name="New Phytol.">
        <title>Insight into trade-off between wood decay and parasitism from the genome of a fungal forest pathogen.</title>
        <authorList>
            <person name="Olson A."/>
            <person name="Aerts A."/>
            <person name="Asiegbu F."/>
            <person name="Belbahri L."/>
            <person name="Bouzid O."/>
            <person name="Broberg A."/>
            <person name="Canback B."/>
            <person name="Coutinho P.M."/>
            <person name="Cullen D."/>
            <person name="Dalman K."/>
            <person name="Deflorio G."/>
            <person name="van Diepen L.T."/>
            <person name="Dunand C."/>
            <person name="Duplessis S."/>
            <person name="Durling M."/>
            <person name="Gonthier P."/>
            <person name="Grimwood J."/>
            <person name="Fossdal C.G."/>
            <person name="Hansson D."/>
            <person name="Henrissat B."/>
            <person name="Hietala A."/>
            <person name="Himmelstrand K."/>
            <person name="Hoffmeister D."/>
            <person name="Hogberg N."/>
            <person name="James T.Y."/>
            <person name="Karlsson M."/>
            <person name="Kohler A."/>
            <person name="Kues U."/>
            <person name="Lee Y.H."/>
            <person name="Lin Y.C."/>
            <person name="Lind M."/>
            <person name="Lindquist E."/>
            <person name="Lombard V."/>
            <person name="Lucas S."/>
            <person name="Lunden K."/>
            <person name="Morin E."/>
            <person name="Murat C."/>
            <person name="Park J."/>
            <person name="Raffaello T."/>
            <person name="Rouze P."/>
            <person name="Salamov A."/>
            <person name="Schmutz J."/>
            <person name="Solheim H."/>
            <person name="Stahlberg J."/>
            <person name="Velez H."/>
            <person name="de Vries R.P."/>
            <person name="Wiebenga A."/>
            <person name="Woodward S."/>
            <person name="Yakovlev I."/>
            <person name="Garbelotto M."/>
            <person name="Martin F."/>
            <person name="Grigoriev I.V."/>
            <person name="Stenlid J."/>
        </authorList>
    </citation>
    <scope>NUCLEOTIDE SEQUENCE [LARGE SCALE GENOMIC DNA]</scope>
    <source>
        <strain evidence="6 7">TC 32-1</strain>
    </source>
</reference>
<accession>W4KPC8</accession>
<evidence type="ECO:0000313" key="6">
    <source>
        <dbReference type="EMBL" id="ETW87698.1"/>
    </source>
</evidence>
<dbReference type="InterPro" id="IPR007148">
    <property type="entry name" value="SSU_processome_Utp12"/>
</dbReference>
<keyword evidence="7" id="KW-1185">Reference proteome</keyword>
<dbReference type="GO" id="GO:0032040">
    <property type="term" value="C:small-subunit processome"/>
    <property type="evidence" value="ECO:0007669"/>
    <property type="project" value="UniProtKB-ARBA"/>
</dbReference>
<gene>
    <name evidence="6" type="ORF">HETIRDRAFT_469912</name>
</gene>
<evidence type="ECO:0000313" key="7">
    <source>
        <dbReference type="Proteomes" id="UP000030671"/>
    </source>
</evidence>
<comment type="subcellular location">
    <subcellularLocation>
        <location evidence="1">Nucleus</location>
    </subcellularLocation>
</comment>
<dbReference type="eggNOG" id="KOG4547">
    <property type="taxonomic scope" value="Eukaryota"/>
</dbReference>
<feature type="compositionally biased region" description="Basic and acidic residues" evidence="4">
    <location>
        <begin position="706"/>
        <end position="715"/>
    </location>
</feature>
<dbReference type="InterPro" id="IPR001680">
    <property type="entry name" value="WD40_rpt"/>
</dbReference>
<evidence type="ECO:0000256" key="4">
    <source>
        <dbReference type="SAM" id="MobiDB-lite"/>
    </source>
</evidence>
<feature type="compositionally biased region" description="Acidic residues" evidence="4">
    <location>
        <begin position="717"/>
        <end position="781"/>
    </location>
</feature>
<dbReference type="STRING" id="747525.W4KPC8"/>